<keyword evidence="4" id="KW-1185">Reference proteome</keyword>
<dbReference type="InterPro" id="IPR029058">
    <property type="entry name" value="AB_hydrolase_fold"/>
</dbReference>
<feature type="domain" description="BD-FAE-like" evidence="2">
    <location>
        <begin position="22"/>
        <end position="239"/>
    </location>
</feature>
<evidence type="ECO:0000256" key="1">
    <source>
        <dbReference type="ARBA" id="ARBA00022801"/>
    </source>
</evidence>
<dbReference type="OrthoDB" id="6495301at2759"/>
<dbReference type="InterPro" id="IPR049492">
    <property type="entry name" value="BD-FAE-like_dom"/>
</dbReference>
<dbReference type="GO" id="GO:0016787">
    <property type="term" value="F:hydrolase activity"/>
    <property type="evidence" value="ECO:0007669"/>
    <property type="project" value="UniProtKB-KW"/>
</dbReference>
<dbReference type="Gene3D" id="3.40.50.1820">
    <property type="entry name" value="alpha/beta hydrolase"/>
    <property type="match status" value="1"/>
</dbReference>
<dbReference type="Pfam" id="PF20434">
    <property type="entry name" value="BD-FAE"/>
    <property type="match status" value="1"/>
</dbReference>
<organism evidence="3 4">
    <name type="scientific">Jaapia argillacea MUCL 33604</name>
    <dbReference type="NCBI Taxonomy" id="933084"/>
    <lineage>
        <taxon>Eukaryota</taxon>
        <taxon>Fungi</taxon>
        <taxon>Dikarya</taxon>
        <taxon>Basidiomycota</taxon>
        <taxon>Agaricomycotina</taxon>
        <taxon>Agaricomycetes</taxon>
        <taxon>Agaricomycetidae</taxon>
        <taxon>Jaapiales</taxon>
        <taxon>Jaapiaceae</taxon>
        <taxon>Jaapia</taxon>
    </lineage>
</organism>
<dbReference type="HOGENOM" id="CLU_016852_1_1_1"/>
<proteinExistence type="predicted"/>
<dbReference type="STRING" id="933084.A0A067Q0Y4"/>
<dbReference type="InParanoid" id="A0A067Q0Y4"/>
<dbReference type="AlphaFoldDB" id="A0A067Q0Y4"/>
<accession>A0A067Q0Y4</accession>
<dbReference type="InterPro" id="IPR050300">
    <property type="entry name" value="GDXG_lipolytic_enzyme"/>
</dbReference>
<evidence type="ECO:0000313" key="4">
    <source>
        <dbReference type="Proteomes" id="UP000027265"/>
    </source>
</evidence>
<name>A0A067Q0Y4_9AGAM</name>
<evidence type="ECO:0000313" key="3">
    <source>
        <dbReference type="EMBL" id="KDQ60733.1"/>
    </source>
</evidence>
<sequence>MDEFLDIPYIPSASRNQFHEFDLFVPRGRSEETQRISSFICFVHGGAWRSEDKADHRDLARRLAVATQFAVAVPNYRLTVKDPTDAFHLHHPAHAEDVLHFLEFLITWIGPFTSPLITGLPPPSLYLLGHSCSAHMLATIILDSSDITPSLTPSPALMGSVKAIGMSEGIYDIDLLLSSFPAYREWFIQDAFGKGVNYSEYSATRFPPRALDKIQWLVVHSKGDSLVDIAQSETIYQHLCRIYEEAVVSGDCSVTRNWDELDEEHNVLLRGDRYVQIIANFVLHVSSLQ</sequence>
<reference evidence="4" key="1">
    <citation type="journal article" date="2014" name="Proc. Natl. Acad. Sci. U.S.A.">
        <title>Extensive sampling of basidiomycete genomes demonstrates inadequacy of the white-rot/brown-rot paradigm for wood decay fungi.</title>
        <authorList>
            <person name="Riley R."/>
            <person name="Salamov A.A."/>
            <person name="Brown D.W."/>
            <person name="Nagy L.G."/>
            <person name="Floudas D."/>
            <person name="Held B.W."/>
            <person name="Levasseur A."/>
            <person name="Lombard V."/>
            <person name="Morin E."/>
            <person name="Otillar R."/>
            <person name="Lindquist E.A."/>
            <person name="Sun H."/>
            <person name="LaButti K.M."/>
            <person name="Schmutz J."/>
            <person name="Jabbour D."/>
            <person name="Luo H."/>
            <person name="Baker S.E."/>
            <person name="Pisabarro A.G."/>
            <person name="Walton J.D."/>
            <person name="Blanchette R.A."/>
            <person name="Henrissat B."/>
            <person name="Martin F."/>
            <person name="Cullen D."/>
            <person name="Hibbett D.S."/>
            <person name="Grigoriev I.V."/>
        </authorList>
    </citation>
    <scope>NUCLEOTIDE SEQUENCE [LARGE SCALE GENOMIC DNA]</scope>
    <source>
        <strain evidence="4">MUCL 33604</strain>
    </source>
</reference>
<protein>
    <recommendedName>
        <fullName evidence="2">BD-FAE-like domain-containing protein</fullName>
    </recommendedName>
</protein>
<dbReference type="SUPFAM" id="SSF53474">
    <property type="entry name" value="alpha/beta-Hydrolases"/>
    <property type="match status" value="1"/>
</dbReference>
<dbReference type="PANTHER" id="PTHR48081">
    <property type="entry name" value="AB HYDROLASE SUPERFAMILY PROTEIN C4A8.06C"/>
    <property type="match status" value="1"/>
</dbReference>
<dbReference type="Proteomes" id="UP000027265">
    <property type="component" value="Unassembled WGS sequence"/>
</dbReference>
<gene>
    <name evidence="3" type="ORF">JAAARDRAFT_151389</name>
</gene>
<keyword evidence="1" id="KW-0378">Hydrolase</keyword>
<dbReference type="PANTHER" id="PTHR48081:SF33">
    <property type="entry name" value="KYNURENINE FORMAMIDASE"/>
    <property type="match status" value="1"/>
</dbReference>
<evidence type="ECO:0000259" key="2">
    <source>
        <dbReference type="Pfam" id="PF20434"/>
    </source>
</evidence>
<dbReference type="EMBL" id="KL197713">
    <property type="protein sequence ID" value="KDQ60733.1"/>
    <property type="molecule type" value="Genomic_DNA"/>
</dbReference>